<evidence type="ECO:0008006" key="3">
    <source>
        <dbReference type="Google" id="ProtNLM"/>
    </source>
</evidence>
<dbReference type="Pfam" id="PF13650">
    <property type="entry name" value="Asp_protease_2"/>
    <property type="match status" value="1"/>
</dbReference>
<dbReference type="GO" id="GO:0004190">
    <property type="term" value="F:aspartic-type endopeptidase activity"/>
    <property type="evidence" value="ECO:0007669"/>
    <property type="project" value="InterPro"/>
</dbReference>
<dbReference type="Proteomes" id="UP000034881">
    <property type="component" value="Unassembled WGS sequence"/>
</dbReference>
<reference evidence="1 2" key="1">
    <citation type="journal article" date="2015" name="Nature">
        <title>rRNA introns, odd ribosomes, and small enigmatic genomes across a large radiation of phyla.</title>
        <authorList>
            <person name="Brown C.T."/>
            <person name="Hug L.A."/>
            <person name="Thomas B.C."/>
            <person name="Sharon I."/>
            <person name="Castelle C.J."/>
            <person name="Singh A."/>
            <person name="Wilkins M.J."/>
            <person name="Williams K.H."/>
            <person name="Banfield J.F."/>
        </authorList>
    </citation>
    <scope>NUCLEOTIDE SEQUENCE [LARGE SCALE GENOMIC DNA]</scope>
</reference>
<dbReference type="InterPro" id="IPR021109">
    <property type="entry name" value="Peptidase_aspartic_dom_sf"/>
</dbReference>
<name>A0A0G0T6U8_9BACT</name>
<dbReference type="Gene3D" id="2.40.70.10">
    <property type="entry name" value="Acid Proteases"/>
    <property type="match status" value="1"/>
</dbReference>
<dbReference type="GO" id="GO:0006508">
    <property type="term" value="P:proteolysis"/>
    <property type="evidence" value="ECO:0007669"/>
    <property type="project" value="InterPro"/>
</dbReference>
<dbReference type="AlphaFoldDB" id="A0A0G0T6U8"/>
<gene>
    <name evidence="1" type="ORF">UT77_C0001G0291</name>
</gene>
<evidence type="ECO:0000313" key="2">
    <source>
        <dbReference type="Proteomes" id="UP000034881"/>
    </source>
</evidence>
<evidence type="ECO:0000313" key="1">
    <source>
        <dbReference type="EMBL" id="KKR42840.1"/>
    </source>
</evidence>
<comment type="caution">
    <text evidence="1">The sequence shown here is derived from an EMBL/GenBank/DDBJ whole genome shotgun (WGS) entry which is preliminary data.</text>
</comment>
<proteinExistence type="predicted"/>
<organism evidence="1 2">
    <name type="scientific">Candidatus Daviesbacteria bacterium GW2011_GWC2_40_12</name>
    <dbReference type="NCBI Taxonomy" id="1618431"/>
    <lineage>
        <taxon>Bacteria</taxon>
        <taxon>Candidatus Daviesiibacteriota</taxon>
    </lineage>
</organism>
<dbReference type="SUPFAM" id="SSF50630">
    <property type="entry name" value="Acid proteases"/>
    <property type="match status" value="1"/>
</dbReference>
<dbReference type="InterPro" id="IPR001969">
    <property type="entry name" value="Aspartic_peptidase_AS"/>
</dbReference>
<dbReference type="EMBL" id="LBYB01000001">
    <property type="protein sequence ID" value="KKR42840.1"/>
    <property type="molecule type" value="Genomic_DNA"/>
</dbReference>
<protein>
    <recommendedName>
        <fullName evidence="3">Peptidase A2 domain-containing protein</fullName>
    </recommendedName>
</protein>
<accession>A0A0G0T6U8</accession>
<dbReference type="PROSITE" id="PS00141">
    <property type="entry name" value="ASP_PROTEASE"/>
    <property type="match status" value="1"/>
</dbReference>
<sequence>MKFRYKKYGPRVLRPVIPIEIIKNSVEVPYEVLVDSGADLCIFDAHIAEILGIDILKGERQQVSGLTGFPEFYYLHEILIKVGGLEYKTEAGFMSMRSSAYGIVGQKGFFDKFVVKFDLQKEDLELKPK</sequence>